<keyword evidence="5" id="KW-0479">Metal-binding</keyword>
<dbReference type="Proteomes" id="UP001432099">
    <property type="component" value="Chromosome"/>
</dbReference>
<keyword evidence="1 11" id="KW-0963">Cytoplasm</keyword>
<dbReference type="InterPro" id="IPR025156">
    <property type="entry name" value="RNase_M5_C"/>
</dbReference>
<dbReference type="Gene3D" id="3.40.1360.10">
    <property type="match status" value="1"/>
</dbReference>
<dbReference type="Pfam" id="PF13331">
    <property type="entry name" value="DUF4093"/>
    <property type="match status" value="1"/>
</dbReference>
<dbReference type="PANTHER" id="PTHR39156:SF1">
    <property type="entry name" value="RIBONUCLEASE M5"/>
    <property type="match status" value="1"/>
</dbReference>
<proteinExistence type="inferred from homology"/>
<evidence type="ECO:0000256" key="1">
    <source>
        <dbReference type="ARBA" id="ARBA00022490"/>
    </source>
</evidence>
<dbReference type="Pfam" id="PF01751">
    <property type="entry name" value="Toprim"/>
    <property type="match status" value="1"/>
</dbReference>
<name>A0ABM8IL17_9FIRM</name>
<protein>
    <recommendedName>
        <fullName evidence="11 12">Ribonuclease M5</fullName>
        <ecNumber evidence="11 12">3.1.26.8</ecNumber>
    </recommendedName>
    <alternativeName>
        <fullName evidence="11">RNase M5</fullName>
    </alternativeName>
    <alternativeName>
        <fullName evidence="11">Ribosomal RNA terminal maturase M5</fullName>
    </alternativeName>
</protein>
<evidence type="ECO:0000313" key="15">
    <source>
        <dbReference type="Proteomes" id="UP001432099"/>
    </source>
</evidence>
<dbReference type="SMART" id="SM00493">
    <property type="entry name" value="TOPRIM"/>
    <property type="match status" value="1"/>
</dbReference>
<dbReference type="EMBL" id="AP028127">
    <property type="protein sequence ID" value="BEH91947.1"/>
    <property type="molecule type" value="Genomic_DNA"/>
</dbReference>
<dbReference type="PROSITE" id="PS50880">
    <property type="entry name" value="TOPRIM"/>
    <property type="match status" value="1"/>
</dbReference>
<keyword evidence="4 11" id="KW-0540">Nuclease</keyword>
<evidence type="ECO:0000256" key="4">
    <source>
        <dbReference type="ARBA" id="ARBA00022722"/>
    </source>
</evidence>
<organism evidence="14 15">
    <name type="scientific">Turicibacter faecis</name>
    <dbReference type="NCBI Taxonomy" id="2963365"/>
    <lineage>
        <taxon>Bacteria</taxon>
        <taxon>Bacillati</taxon>
        <taxon>Bacillota</taxon>
        <taxon>Erysipelotrichia</taxon>
        <taxon>Erysipelotrichales</taxon>
        <taxon>Turicibacteraceae</taxon>
        <taxon>Turicibacter</taxon>
    </lineage>
</organism>
<accession>A0ABM8IL17</accession>
<reference evidence="14" key="1">
    <citation type="journal article" date="2024" name="Int. J. Syst. Evol. Microbiol.">
        <title>Turicibacter faecis sp. nov., isolated from faeces of heart failure mouse model.</title>
        <authorList>
            <person name="Imamura Y."/>
            <person name="Motooka D."/>
            <person name="Nakajima Y."/>
            <person name="Ito S."/>
            <person name="Kitakaze M."/>
            <person name="Iida T."/>
            <person name="Nakamura S."/>
        </authorList>
    </citation>
    <scope>NUCLEOTIDE SEQUENCE</scope>
    <source>
        <strain evidence="14">TC023</strain>
    </source>
</reference>
<dbReference type="SUPFAM" id="SSF110455">
    <property type="entry name" value="Toprim domain"/>
    <property type="match status" value="1"/>
</dbReference>
<keyword evidence="8 11" id="KW-0378">Hydrolase</keyword>
<keyword evidence="10 11" id="KW-0694">RNA-binding</keyword>
<evidence type="ECO:0000256" key="7">
    <source>
        <dbReference type="ARBA" id="ARBA00022759"/>
    </source>
</evidence>
<dbReference type="HAMAP" id="MF_01469">
    <property type="entry name" value="RNase_M5"/>
    <property type="match status" value="1"/>
</dbReference>
<evidence type="ECO:0000256" key="2">
    <source>
        <dbReference type="ARBA" id="ARBA00022517"/>
    </source>
</evidence>
<comment type="catalytic activity">
    <reaction evidence="11">
        <text>Endonucleolytic cleavage of RNA, removing 21 and 42 nucleotides, respectively, from the 5'- and 3'-termini of a 5S-rRNA precursor.</text>
        <dbReference type="EC" id="3.1.26.8"/>
    </reaction>
</comment>
<dbReference type="EC" id="3.1.26.8" evidence="11 12"/>
<evidence type="ECO:0000256" key="6">
    <source>
        <dbReference type="ARBA" id="ARBA00022730"/>
    </source>
</evidence>
<comment type="similarity">
    <text evidence="11">Belongs to the ribonuclease M5 family.</text>
</comment>
<evidence type="ECO:0000256" key="11">
    <source>
        <dbReference type="HAMAP-Rule" id="MF_01469"/>
    </source>
</evidence>
<gene>
    <name evidence="11 14" type="primary">rnmV</name>
    <name evidence="14" type="ORF">T23_20490</name>
</gene>
<feature type="domain" description="Toprim" evidence="13">
    <location>
        <begin position="3"/>
        <end position="89"/>
    </location>
</feature>
<dbReference type="NCBIfam" id="TIGR00334">
    <property type="entry name" value="5S_RNA_mat_M5"/>
    <property type="match status" value="1"/>
</dbReference>
<evidence type="ECO:0000313" key="14">
    <source>
        <dbReference type="EMBL" id="BEH91947.1"/>
    </source>
</evidence>
<keyword evidence="15" id="KW-1185">Reference proteome</keyword>
<sequence length="183" mass="20641">MFKEIIVVEGRDDTRRLKEVYPEIETLETNGSAINEDVISRIKELQKKRGVIIFTDPDFPGNKIRQRIMQEVPLCKHAHLPKREAIAKNDKGVGVEHASAESIKRALQDVITPKTEVTEEIETEFLFDLGLIGHPNSAKIREKLGEVLGIGYVNGKQLQKRLMMFGVTKQQVVNALAEEPKSV</sequence>
<evidence type="ECO:0000259" key="13">
    <source>
        <dbReference type="PROSITE" id="PS50880"/>
    </source>
</evidence>
<dbReference type="RefSeq" id="WP_161832404.1">
    <property type="nucleotide sequence ID" value="NZ_AP028127.1"/>
</dbReference>
<comment type="subcellular location">
    <subcellularLocation>
        <location evidence="11">Cytoplasm</location>
    </subcellularLocation>
</comment>
<evidence type="ECO:0000256" key="10">
    <source>
        <dbReference type="ARBA" id="ARBA00022884"/>
    </source>
</evidence>
<evidence type="ECO:0000256" key="12">
    <source>
        <dbReference type="NCBIfam" id="TIGR00334"/>
    </source>
</evidence>
<keyword evidence="9" id="KW-0460">Magnesium</keyword>
<evidence type="ECO:0000256" key="9">
    <source>
        <dbReference type="ARBA" id="ARBA00022842"/>
    </source>
</evidence>
<comment type="function">
    <text evidence="11">Required for correct processing of both the 5' and 3' ends of 5S rRNA precursor. Cleaves both sides of a double-stranded region yielding mature 5S rRNA in one step.</text>
</comment>
<evidence type="ECO:0000256" key="3">
    <source>
        <dbReference type="ARBA" id="ARBA00022552"/>
    </source>
</evidence>
<dbReference type="InterPro" id="IPR034141">
    <property type="entry name" value="TOPRIM_RNase_M5-like"/>
</dbReference>
<dbReference type="InterPro" id="IPR006171">
    <property type="entry name" value="TOPRIM_dom"/>
</dbReference>
<dbReference type="InterPro" id="IPR004466">
    <property type="entry name" value="RNase_M5"/>
</dbReference>
<evidence type="ECO:0000256" key="8">
    <source>
        <dbReference type="ARBA" id="ARBA00022801"/>
    </source>
</evidence>
<dbReference type="PANTHER" id="PTHR39156">
    <property type="entry name" value="RIBONUCLEASE M5"/>
    <property type="match status" value="1"/>
</dbReference>
<keyword evidence="3 11" id="KW-0698">rRNA processing</keyword>
<keyword evidence="6 11" id="KW-0699">rRNA-binding</keyword>
<keyword evidence="7 11" id="KW-0255">Endonuclease</keyword>
<evidence type="ECO:0000256" key="5">
    <source>
        <dbReference type="ARBA" id="ARBA00022723"/>
    </source>
</evidence>
<keyword evidence="2 11" id="KW-0690">Ribosome biogenesis</keyword>
<dbReference type="CDD" id="cd01027">
    <property type="entry name" value="TOPRIM_RNase_M5_like"/>
    <property type="match status" value="1"/>
</dbReference>